<evidence type="ECO:0000313" key="1">
    <source>
        <dbReference type="EMBL" id="QEG23989.1"/>
    </source>
</evidence>
<keyword evidence="2" id="KW-1185">Reference proteome</keyword>
<dbReference type="PANTHER" id="PTHR34472">
    <property type="entry name" value="SULFUR CARRIER PROTEIN THIS"/>
    <property type="match status" value="1"/>
</dbReference>
<name>A0A5B9PEP2_9BACT</name>
<organism evidence="1 2">
    <name type="scientific">Mariniblastus fucicola</name>
    <dbReference type="NCBI Taxonomy" id="980251"/>
    <lineage>
        <taxon>Bacteria</taxon>
        <taxon>Pseudomonadati</taxon>
        <taxon>Planctomycetota</taxon>
        <taxon>Planctomycetia</taxon>
        <taxon>Pirellulales</taxon>
        <taxon>Pirellulaceae</taxon>
        <taxon>Mariniblastus</taxon>
    </lineage>
</organism>
<dbReference type="InterPro" id="IPR016155">
    <property type="entry name" value="Mopterin_synth/thiamin_S_b"/>
</dbReference>
<gene>
    <name evidence="1" type="ORF">MFFC18_38950</name>
</gene>
<dbReference type="SUPFAM" id="SSF54285">
    <property type="entry name" value="MoaD/ThiS"/>
    <property type="match status" value="1"/>
</dbReference>
<dbReference type="InterPro" id="IPR010035">
    <property type="entry name" value="Thi_S"/>
</dbReference>
<dbReference type="Gene3D" id="3.10.20.30">
    <property type="match status" value="1"/>
</dbReference>
<dbReference type="CDD" id="cd00565">
    <property type="entry name" value="Ubl_ThiS"/>
    <property type="match status" value="1"/>
</dbReference>
<dbReference type="KEGG" id="mff:MFFC18_38950"/>
<protein>
    <submittedName>
        <fullName evidence="1">Sulfur carrier protein ThiS</fullName>
    </submittedName>
</protein>
<dbReference type="OrthoDB" id="9798559at2"/>
<dbReference type="InterPro" id="IPR012675">
    <property type="entry name" value="Beta-grasp_dom_sf"/>
</dbReference>
<accession>A0A5B9PEP2</accession>
<dbReference type="AlphaFoldDB" id="A0A5B9PEP2"/>
<dbReference type="Proteomes" id="UP000322214">
    <property type="component" value="Chromosome"/>
</dbReference>
<dbReference type="PANTHER" id="PTHR34472:SF1">
    <property type="entry name" value="SULFUR CARRIER PROTEIN THIS"/>
    <property type="match status" value="1"/>
</dbReference>
<sequence>MSDLDQSNIKLNGEPFAIEADWTIEDLLVRLAAEKHGNGTSAQSKTFGAVAVELNAEIVPRNQFSQTNLNAGDEVEVVTLVGGG</sequence>
<dbReference type="NCBIfam" id="TIGR01683">
    <property type="entry name" value="thiS"/>
    <property type="match status" value="1"/>
</dbReference>
<dbReference type="EMBL" id="CP042912">
    <property type="protein sequence ID" value="QEG23989.1"/>
    <property type="molecule type" value="Genomic_DNA"/>
</dbReference>
<dbReference type="RefSeq" id="WP_075082451.1">
    <property type="nucleotide sequence ID" value="NZ_CP042912.1"/>
</dbReference>
<reference evidence="1 2" key="1">
    <citation type="submission" date="2019-08" db="EMBL/GenBank/DDBJ databases">
        <title>Deep-cultivation of Planctomycetes and their phenomic and genomic characterization uncovers novel biology.</title>
        <authorList>
            <person name="Wiegand S."/>
            <person name="Jogler M."/>
            <person name="Boedeker C."/>
            <person name="Pinto D."/>
            <person name="Vollmers J."/>
            <person name="Rivas-Marin E."/>
            <person name="Kohn T."/>
            <person name="Peeters S.H."/>
            <person name="Heuer A."/>
            <person name="Rast P."/>
            <person name="Oberbeckmann S."/>
            <person name="Bunk B."/>
            <person name="Jeske O."/>
            <person name="Meyerdierks A."/>
            <person name="Storesund J.E."/>
            <person name="Kallscheuer N."/>
            <person name="Luecker S."/>
            <person name="Lage O.M."/>
            <person name="Pohl T."/>
            <person name="Merkel B.J."/>
            <person name="Hornburger P."/>
            <person name="Mueller R.-W."/>
            <person name="Bruemmer F."/>
            <person name="Labrenz M."/>
            <person name="Spormann A.M."/>
            <person name="Op den Camp H."/>
            <person name="Overmann J."/>
            <person name="Amann R."/>
            <person name="Jetten M.S.M."/>
            <person name="Mascher T."/>
            <person name="Medema M.H."/>
            <person name="Devos D.P."/>
            <person name="Kaster A.-K."/>
            <person name="Ovreas L."/>
            <person name="Rohde M."/>
            <person name="Galperin M.Y."/>
            <person name="Jogler C."/>
        </authorList>
    </citation>
    <scope>NUCLEOTIDE SEQUENCE [LARGE SCALE GENOMIC DNA]</scope>
    <source>
        <strain evidence="1 2">FC18</strain>
    </source>
</reference>
<dbReference type="Pfam" id="PF02597">
    <property type="entry name" value="ThiS"/>
    <property type="match status" value="1"/>
</dbReference>
<proteinExistence type="predicted"/>
<dbReference type="STRING" id="980251.GCA_001642875_04205"/>
<dbReference type="InterPro" id="IPR003749">
    <property type="entry name" value="ThiS/MoaD-like"/>
</dbReference>
<evidence type="ECO:0000313" key="2">
    <source>
        <dbReference type="Proteomes" id="UP000322214"/>
    </source>
</evidence>